<accession>A0A4R8LBV4</accession>
<dbReference type="CDD" id="cd05233">
    <property type="entry name" value="SDR_c"/>
    <property type="match status" value="1"/>
</dbReference>
<dbReference type="PRINTS" id="PR00080">
    <property type="entry name" value="SDRFAMILY"/>
</dbReference>
<proteinExistence type="inferred from homology"/>
<evidence type="ECO:0000313" key="5">
    <source>
        <dbReference type="Proteomes" id="UP000295509"/>
    </source>
</evidence>
<dbReference type="InterPro" id="IPR057326">
    <property type="entry name" value="KR_dom"/>
</dbReference>
<keyword evidence="5" id="KW-1185">Reference proteome</keyword>
<dbReference type="GO" id="GO:0016491">
    <property type="term" value="F:oxidoreductase activity"/>
    <property type="evidence" value="ECO:0007669"/>
    <property type="project" value="UniProtKB-KW"/>
</dbReference>
<evidence type="ECO:0000256" key="1">
    <source>
        <dbReference type="ARBA" id="ARBA00006484"/>
    </source>
</evidence>
<feature type="domain" description="Ketoreductase" evidence="3">
    <location>
        <begin position="6"/>
        <end position="184"/>
    </location>
</feature>
<dbReference type="FunFam" id="3.40.50.720:FF:000084">
    <property type="entry name" value="Short-chain dehydrogenase reductase"/>
    <property type="match status" value="1"/>
</dbReference>
<dbReference type="InterPro" id="IPR036291">
    <property type="entry name" value="NAD(P)-bd_dom_sf"/>
</dbReference>
<protein>
    <submittedName>
        <fullName evidence="4">NAD(P)-dependent dehydrogenase (Short-subunit alcohol dehydrogenase family)</fullName>
    </submittedName>
</protein>
<dbReference type="PRINTS" id="PR00081">
    <property type="entry name" value="GDHRDH"/>
</dbReference>
<evidence type="ECO:0000313" key="4">
    <source>
        <dbReference type="EMBL" id="TDY40436.1"/>
    </source>
</evidence>
<reference evidence="4 5" key="1">
    <citation type="submission" date="2019-03" db="EMBL/GenBank/DDBJ databases">
        <title>Genomic Encyclopedia of Type Strains, Phase III (KMG-III): the genomes of soil and plant-associated and newly described type strains.</title>
        <authorList>
            <person name="Whitman W."/>
        </authorList>
    </citation>
    <scope>NUCLEOTIDE SEQUENCE [LARGE SCALE GENOMIC DNA]</scope>
    <source>
        <strain evidence="4 5">LMG 29544</strain>
    </source>
</reference>
<gene>
    <name evidence="4" type="ORF">BX592_12580</name>
</gene>
<dbReference type="InterPro" id="IPR002347">
    <property type="entry name" value="SDR_fam"/>
</dbReference>
<dbReference type="EMBL" id="SORE01000025">
    <property type="protein sequence ID" value="TDY40436.1"/>
    <property type="molecule type" value="Genomic_DNA"/>
</dbReference>
<dbReference type="PANTHER" id="PTHR43669:SF3">
    <property type="entry name" value="ALCOHOL DEHYDROGENASE, PUTATIVE (AFU_ORTHOLOGUE AFUA_3G03445)-RELATED"/>
    <property type="match status" value="1"/>
</dbReference>
<dbReference type="AlphaFoldDB" id="A0A4R8LBV4"/>
<dbReference type="PANTHER" id="PTHR43669">
    <property type="entry name" value="5-KETO-D-GLUCONATE 5-REDUCTASE"/>
    <property type="match status" value="1"/>
</dbReference>
<comment type="caution">
    <text evidence="4">The sequence shown here is derived from an EMBL/GenBank/DDBJ whole genome shotgun (WGS) entry which is preliminary data.</text>
</comment>
<dbReference type="Gene3D" id="3.40.50.720">
    <property type="entry name" value="NAD(P)-binding Rossmann-like Domain"/>
    <property type="match status" value="1"/>
</dbReference>
<name>A0A4R8LBV4_9BURK</name>
<keyword evidence="2" id="KW-0560">Oxidoreductase</keyword>
<dbReference type="Pfam" id="PF13561">
    <property type="entry name" value="adh_short_C2"/>
    <property type="match status" value="1"/>
</dbReference>
<sequence length="259" mass="26326">MRFQNKTALVTGGNSGIGFATAKLLIEQGARVAITGRDPMKLDQALTELGPNAIGIVADLNDADAVEQVAKKVKDEFGSLDVVFANAGISGPTPLGGTTAEAFEAITRTNITAVFLTVQAALPLMHEGSAIVLNGSVMRGQGTAGSAAYSASKGAVTAMAKVFASELAPRGIRVNTVIPGATRTSIWTRGARAGGSIDDVENSLAPRIPIGRLADPEETARAVLFLASDDAAGITAAEIVVDGGLTGAPSGAPMFRAPR</sequence>
<evidence type="ECO:0000256" key="2">
    <source>
        <dbReference type="ARBA" id="ARBA00023002"/>
    </source>
</evidence>
<dbReference type="InterPro" id="IPR020904">
    <property type="entry name" value="Sc_DH/Rdtase_CS"/>
</dbReference>
<dbReference type="PROSITE" id="PS00061">
    <property type="entry name" value="ADH_SHORT"/>
    <property type="match status" value="1"/>
</dbReference>
<dbReference type="OrthoDB" id="9803333at2"/>
<evidence type="ECO:0000259" key="3">
    <source>
        <dbReference type="SMART" id="SM00822"/>
    </source>
</evidence>
<organism evidence="4 5">
    <name type="scientific">Paraburkholderia rhizosphaerae</name>
    <dbReference type="NCBI Taxonomy" id="480658"/>
    <lineage>
        <taxon>Bacteria</taxon>
        <taxon>Pseudomonadati</taxon>
        <taxon>Pseudomonadota</taxon>
        <taxon>Betaproteobacteria</taxon>
        <taxon>Burkholderiales</taxon>
        <taxon>Burkholderiaceae</taxon>
        <taxon>Paraburkholderia</taxon>
    </lineage>
</organism>
<dbReference type="RefSeq" id="WP_134196303.1">
    <property type="nucleotide sequence ID" value="NZ_JBHLUW010000005.1"/>
</dbReference>
<dbReference type="SMART" id="SM00822">
    <property type="entry name" value="PKS_KR"/>
    <property type="match status" value="1"/>
</dbReference>
<comment type="similarity">
    <text evidence="1">Belongs to the short-chain dehydrogenases/reductases (SDR) family.</text>
</comment>
<dbReference type="Proteomes" id="UP000295509">
    <property type="component" value="Unassembled WGS sequence"/>
</dbReference>
<dbReference type="SUPFAM" id="SSF51735">
    <property type="entry name" value="NAD(P)-binding Rossmann-fold domains"/>
    <property type="match status" value="1"/>
</dbReference>